<dbReference type="HOGENOM" id="CLU_007383_10_6_7"/>
<dbReference type="PANTHER" id="PTHR43162:SF1">
    <property type="entry name" value="PRESTALK A DIFFERENTIATION PROTEIN A"/>
    <property type="match status" value="1"/>
</dbReference>
<dbReference type="EMBL" id="CP002271">
    <property type="protein sequence ID" value="ADO73043.1"/>
    <property type="molecule type" value="Genomic_DNA"/>
</dbReference>
<dbReference type="InterPro" id="IPR016040">
    <property type="entry name" value="NAD(P)-bd_dom"/>
</dbReference>
<feature type="domain" description="NAD(P)-binding" evidence="1">
    <location>
        <begin position="8"/>
        <end position="183"/>
    </location>
</feature>
<gene>
    <name evidence="2" type="ordered locus">STAUR_5272</name>
</gene>
<dbReference type="Proteomes" id="UP000001351">
    <property type="component" value="Chromosome"/>
</dbReference>
<proteinExistence type="predicted"/>
<dbReference type="AlphaFoldDB" id="E3FLF1"/>
<organism evidence="2 3">
    <name type="scientific">Stigmatella aurantiaca (strain DW4/3-1)</name>
    <dbReference type="NCBI Taxonomy" id="378806"/>
    <lineage>
        <taxon>Bacteria</taxon>
        <taxon>Pseudomonadati</taxon>
        <taxon>Myxococcota</taxon>
        <taxon>Myxococcia</taxon>
        <taxon>Myxococcales</taxon>
        <taxon>Cystobacterineae</taxon>
        <taxon>Archangiaceae</taxon>
        <taxon>Stigmatella</taxon>
    </lineage>
</organism>
<sequence length="289" mass="30117">MKNIVVTGATGNIGSRVVLELTARKREGVMAFVRDPVKAARLAASGATIRRGAFEDTASLRAGFAGADTVVLITAGSALAEQAAAAIDVARAAGVRKIVRISSLKADIEGPTDATRQDGRTEAKLRASGLTHVILRGHCFMQNLLASVGSLRSEGKLYFGTGSGKMGLIDTRDIADAAVAAATSDAWDGQTLELTGPAAIDYDAVAAALGRELGRDVTYVPVPPTAVGEAARRFGTDEWTAKVLTDYCTAYAKGWGDFTTQEVAKLTGHEPRSIAEFAREVLAPAVRAG</sequence>
<dbReference type="PANTHER" id="PTHR43162">
    <property type="match status" value="1"/>
</dbReference>
<name>E3FLF1_STIAD</name>
<dbReference type="eggNOG" id="COG0702">
    <property type="taxonomic scope" value="Bacteria"/>
</dbReference>
<evidence type="ECO:0000259" key="1">
    <source>
        <dbReference type="Pfam" id="PF13460"/>
    </source>
</evidence>
<dbReference type="RefSeq" id="WP_013376707.1">
    <property type="nucleotide sequence ID" value="NC_014623.1"/>
</dbReference>
<accession>E3FLF1</accession>
<dbReference type="InterPro" id="IPR051604">
    <property type="entry name" value="Ergot_Alk_Oxidoreductase"/>
</dbReference>
<keyword evidence="3" id="KW-1185">Reference proteome</keyword>
<dbReference type="KEGG" id="sur:STAUR_5272"/>
<dbReference type="Pfam" id="PF13460">
    <property type="entry name" value="NAD_binding_10"/>
    <property type="match status" value="1"/>
</dbReference>
<dbReference type="STRING" id="378806.STAUR_5272"/>
<dbReference type="OrthoDB" id="267890at2"/>
<dbReference type="Gene3D" id="3.90.25.10">
    <property type="entry name" value="UDP-galactose 4-epimerase, domain 1"/>
    <property type="match status" value="1"/>
</dbReference>
<reference evidence="2 3" key="1">
    <citation type="journal article" date="2011" name="Mol. Biol. Evol.">
        <title>Comparative genomic analysis of fruiting body formation in Myxococcales.</title>
        <authorList>
            <person name="Huntley S."/>
            <person name="Hamann N."/>
            <person name="Wegener-Feldbrugge S."/>
            <person name="Treuner-Lange A."/>
            <person name="Kube M."/>
            <person name="Reinhardt R."/>
            <person name="Klages S."/>
            <person name="Muller R."/>
            <person name="Ronning C.M."/>
            <person name="Nierman W.C."/>
            <person name="Sogaard-Andersen L."/>
        </authorList>
    </citation>
    <scope>NUCLEOTIDE SEQUENCE [LARGE SCALE GENOMIC DNA]</scope>
    <source>
        <strain evidence="2 3">DW4/3-1</strain>
    </source>
</reference>
<evidence type="ECO:0000313" key="3">
    <source>
        <dbReference type="Proteomes" id="UP000001351"/>
    </source>
</evidence>
<dbReference type="InterPro" id="IPR036291">
    <property type="entry name" value="NAD(P)-bd_dom_sf"/>
</dbReference>
<protein>
    <submittedName>
        <fullName evidence="2">Regulator of K+ conductance</fullName>
    </submittedName>
</protein>
<dbReference type="SUPFAM" id="SSF51735">
    <property type="entry name" value="NAD(P)-binding Rossmann-fold domains"/>
    <property type="match status" value="1"/>
</dbReference>
<dbReference type="Gene3D" id="3.40.50.720">
    <property type="entry name" value="NAD(P)-binding Rossmann-like Domain"/>
    <property type="match status" value="1"/>
</dbReference>
<evidence type="ECO:0000313" key="2">
    <source>
        <dbReference type="EMBL" id="ADO73043.1"/>
    </source>
</evidence>